<dbReference type="EMBL" id="SPUK01000005">
    <property type="protein sequence ID" value="TQV97003.1"/>
    <property type="molecule type" value="Genomic_DNA"/>
</dbReference>
<keyword evidence="3" id="KW-1185">Reference proteome</keyword>
<proteinExistence type="predicted"/>
<sequence length="123" mass="13672">MFRPSRYTNASVGANKARGGGGGCERRGRRRGNKYKQVTRESHPLSAKRGRAQQWSRGRRLLSSCAQIRGFALSNGGETRAIFGAGAWLRIIKRCGQQKRAATPLSRWDQERPSSMGLVHFLA</sequence>
<gene>
    <name evidence="2" type="ORF">IF1G_04243</name>
</gene>
<name>A0A545V5L5_9HYPO</name>
<reference evidence="2 3" key="1">
    <citation type="journal article" date="2019" name="Appl. Microbiol. Biotechnol.">
        <title>Genome sequence of Isaria javanica and comparative genome analysis insights into family S53 peptidase evolution in fungal entomopathogens.</title>
        <authorList>
            <person name="Lin R."/>
            <person name="Zhang X."/>
            <person name="Xin B."/>
            <person name="Zou M."/>
            <person name="Gao Y."/>
            <person name="Qin F."/>
            <person name="Hu Q."/>
            <person name="Xie B."/>
            <person name="Cheng X."/>
        </authorList>
    </citation>
    <scope>NUCLEOTIDE SEQUENCE [LARGE SCALE GENOMIC DNA]</scope>
    <source>
        <strain evidence="2 3">IJ1G</strain>
    </source>
</reference>
<evidence type="ECO:0000313" key="2">
    <source>
        <dbReference type="EMBL" id="TQV97003.1"/>
    </source>
</evidence>
<evidence type="ECO:0000256" key="1">
    <source>
        <dbReference type="SAM" id="MobiDB-lite"/>
    </source>
</evidence>
<evidence type="ECO:0000313" key="3">
    <source>
        <dbReference type="Proteomes" id="UP000315783"/>
    </source>
</evidence>
<comment type="caution">
    <text evidence="2">The sequence shown here is derived from an EMBL/GenBank/DDBJ whole genome shotgun (WGS) entry which is preliminary data.</text>
</comment>
<feature type="region of interest" description="Disordered" evidence="1">
    <location>
        <begin position="1"/>
        <end position="53"/>
    </location>
</feature>
<dbReference type="AlphaFoldDB" id="A0A545V5L5"/>
<organism evidence="2 3">
    <name type="scientific">Cordyceps javanica</name>
    <dbReference type="NCBI Taxonomy" id="43265"/>
    <lineage>
        <taxon>Eukaryota</taxon>
        <taxon>Fungi</taxon>
        <taxon>Dikarya</taxon>
        <taxon>Ascomycota</taxon>
        <taxon>Pezizomycotina</taxon>
        <taxon>Sordariomycetes</taxon>
        <taxon>Hypocreomycetidae</taxon>
        <taxon>Hypocreales</taxon>
        <taxon>Cordycipitaceae</taxon>
        <taxon>Cordyceps</taxon>
    </lineage>
</organism>
<feature type="compositionally biased region" description="Polar residues" evidence="1">
    <location>
        <begin position="1"/>
        <end position="12"/>
    </location>
</feature>
<accession>A0A545V5L5</accession>
<protein>
    <submittedName>
        <fullName evidence="2">Uncharacterized protein</fullName>
    </submittedName>
</protein>
<dbReference type="Proteomes" id="UP000315783">
    <property type="component" value="Unassembled WGS sequence"/>
</dbReference>